<feature type="compositionally biased region" description="Basic residues" evidence="1">
    <location>
        <begin position="571"/>
        <end position="580"/>
    </location>
</feature>
<feature type="region of interest" description="Disordered" evidence="1">
    <location>
        <begin position="370"/>
        <end position="414"/>
    </location>
</feature>
<evidence type="ECO:0000313" key="2">
    <source>
        <dbReference type="EMBL" id="TFK36624.1"/>
    </source>
</evidence>
<proteinExistence type="predicted"/>
<dbReference type="EMBL" id="ML213613">
    <property type="protein sequence ID" value="TFK36624.1"/>
    <property type="molecule type" value="Genomic_DNA"/>
</dbReference>
<dbReference type="AlphaFoldDB" id="A0A5C3LU36"/>
<organism evidence="2 3">
    <name type="scientific">Crucibulum laeve</name>
    <dbReference type="NCBI Taxonomy" id="68775"/>
    <lineage>
        <taxon>Eukaryota</taxon>
        <taxon>Fungi</taxon>
        <taxon>Dikarya</taxon>
        <taxon>Basidiomycota</taxon>
        <taxon>Agaricomycotina</taxon>
        <taxon>Agaricomycetes</taxon>
        <taxon>Agaricomycetidae</taxon>
        <taxon>Agaricales</taxon>
        <taxon>Agaricineae</taxon>
        <taxon>Nidulariaceae</taxon>
        <taxon>Crucibulum</taxon>
    </lineage>
</organism>
<evidence type="ECO:0000256" key="1">
    <source>
        <dbReference type="SAM" id="MobiDB-lite"/>
    </source>
</evidence>
<feature type="region of interest" description="Disordered" evidence="1">
    <location>
        <begin position="553"/>
        <end position="592"/>
    </location>
</feature>
<feature type="compositionally biased region" description="Polar residues" evidence="1">
    <location>
        <begin position="581"/>
        <end position="592"/>
    </location>
</feature>
<name>A0A5C3LU36_9AGAR</name>
<gene>
    <name evidence="2" type="ORF">BDQ12DRAFT_725084</name>
</gene>
<keyword evidence="3" id="KW-1185">Reference proteome</keyword>
<dbReference type="OrthoDB" id="3026189at2759"/>
<protein>
    <submittedName>
        <fullName evidence="2">Uncharacterized protein</fullName>
    </submittedName>
</protein>
<evidence type="ECO:0000313" key="3">
    <source>
        <dbReference type="Proteomes" id="UP000308652"/>
    </source>
</evidence>
<accession>A0A5C3LU36</accession>
<sequence>MDACIYNILERPIWQGEVLSEAGGSIILPSTNGHPYHWIVMSPNTNYILPLPTGIQRVQPRTNGHLGLDNQTITPQLYTQNFKYTCCILKWPDNLNHPLWILWTTVRLTNTLMVEGVALDLEMWVLKPDFLETLRCVQDALVMRPTEYKTVAGRQSNGGNILAATIDHLFSCLSMMGMTWKELVLAMAEFQRSCLDIKGWFHFMVKYWPHLMGPFCDEEIANDVMGAFTQDVVVLQELHKMWIPCWYIQPSFCLLDHTAIGDHQYIDKLPCTVMINQFTDSLGNPDPYPILWEGLLCTEMWEQTQCLGCQMKNLTKPSAIGIREVCSTVGELSLPSSNEWMQLQGPLDAGQSLPCQDAGTPVPPVKLHPLALTPSGGSGTSKSALPGVSGSSKKHVPLQFAPGTINPTRGDGEERQFKDPKIAAMPPPIEAWMAGLQAVVRSPNHIAKVGSRKIGFFFPDPHAFESNNGTLYTMTWLASRAFYMYCLLAGDMSPIAMQHWCTWLARLEKFFGPAASLPMGALAMVDRLGKEGTSTSLAATRMGKEGVMIQEEVSTVSKRGRDDGGGDGKAPAKKKRKPRMRNSTQSNPQLNDVTLRTGTLNKIFWFETTIMSGSREEVKQQLTPEIMSEVLWELCECGFRHELLALDKVMAPLMWKEQGILTKKMAEADCNKAVQDVFPFEGYTRGNYLLEAIPNKNKGLALIHWQSMASPSVH</sequence>
<reference evidence="2 3" key="1">
    <citation type="journal article" date="2019" name="Nat. Ecol. Evol.">
        <title>Megaphylogeny resolves global patterns of mushroom evolution.</title>
        <authorList>
            <person name="Varga T."/>
            <person name="Krizsan K."/>
            <person name="Foldi C."/>
            <person name="Dima B."/>
            <person name="Sanchez-Garcia M."/>
            <person name="Sanchez-Ramirez S."/>
            <person name="Szollosi G.J."/>
            <person name="Szarkandi J.G."/>
            <person name="Papp V."/>
            <person name="Albert L."/>
            <person name="Andreopoulos W."/>
            <person name="Angelini C."/>
            <person name="Antonin V."/>
            <person name="Barry K.W."/>
            <person name="Bougher N.L."/>
            <person name="Buchanan P."/>
            <person name="Buyck B."/>
            <person name="Bense V."/>
            <person name="Catcheside P."/>
            <person name="Chovatia M."/>
            <person name="Cooper J."/>
            <person name="Damon W."/>
            <person name="Desjardin D."/>
            <person name="Finy P."/>
            <person name="Geml J."/>
            <person name="Haridas S."/>
            <person name="Hughes K."/>
            <person name="Justo A."/>
            <person name="Karasinski D."/>
            <person name="Kautmanova I."/>
            <person name="Kiss B."/>
            <person name="Kocsube S."/>
            <person name="Kotiranta H."/>
            <person name="LaButti K.M."/>
            <person name="Lechner B.E."/>
            <person name="Liimatainen K."/>
            <person name="Lipzen A."/>
            <person name="Lukacs Z."/>
            <person name="Mihaltcheva S."/>
            <person name="Morgado L.N."/>
            <person name="Niskanen T."/>
            <person name="Noordeloos M.E."/>
            <person name="Ohm R.A."/>
            <person name="Ortiz-Santana B."/>
            <person name="Ovrebo C."/>
            <person name="Racz N."/>
            <person name="Riley R."/>
            <person name="Savchenko A."/>
            <person name="Shiryaev A."/>
            <person name="Soop K."/>
            <person name="Spirin V."/>
            <person name="Szebenyi C."/>
            <person name="Tomsovsky M."/>
            <person name="Tulloss R.E."/>
            <person name="Uehling J."/>
            <person name="Grigoriev I.V."/>
            <person name="Vagvolgyi C."/>
            <person name="Papp T."/>
            <person name="Martin F.M."/>
            <person name="Miettinen O."/>
            <person name="Hibbett D.S."/>
            <person name="Nagy L.G."/>
        </authorList>
    </citation>
    <scope>NUCLEOTIDE SEQUENCE [LARGE SCALE GENOMIC DNA]</scope>
    <source>
        <strain evidence="2 3">CBS 166.37</strain>
    </source>
</reference>
<dbReference type="Proteomes" id="UP000308652">
    <property type="component" value="Unassembled WGS sequence"/>
</dbReference>